<dbReference type="UniPathway" id="UPA00276">
    <property type="reaction ID" value="UER00406"/>
</dbReference>
<evidence type="ECO:0000256" key="5">
    <source>
        <dbReference type="ARBA" id="ARBA00022679"/>
    </source>
</evidence>
<feature type="domain" description="Riboflavin kinase" evidence="9">
    <location>
        <begin position="74"/>
        <end position="218"/>
    </location>
</feature>
<dbReference type="AlphaFoldDB" id="A0A5J4Z734"/>
<dbReference type="Proteomes" id="UP000324585">
    <property type="component" value="Unassembled WGS sequence"/>
</dbReference>
<keyword evidence="6" id="KW-0547">Nucleotide-binding</keyword>
<protein>
    <recommendedName>
        <fullName evidence="2">riboflavin kinase</fullName>
        <ecNumber evidence="2">2.7.1.26</ecNumber>
    </recommendedName>
</protein>
<evidence type="ECO:0000313" key="11">
    <source>
        <dbReference type="Proteomes" id="UP000324585"/>
    </source>
</evidence>
<keyword evidence="10" id="KW-0418">Kinase</keyword>
<accession>A0A5J4Z734</accession>
<evidence type="ECO:0000313" key="10">
    <source>
        <dbReference type="EMBL" id="KAA8498970.1"/>
    </source>
</evidence>
<dbReference type="GO" id="GO:0009231">
    <property type="term" value="P:riboflavin biosynthetic process"/>
    <property type="evidence" value="ECO:0007669"/>
    <property type="project" value="InterPro"/>
</dbReference>
<gene>
    <name evidence="10" type="ORF">FVE85_6555</name>
</gene>
<dbReference type="EC" id="2.7.1.26" evidence="2"/>
<evidence type="ECO:0000259" key="9">
    <source>
        <dbReference type="SMART" id="SM00904"/>
    </source>
</evidence>
<dbReference type="InterPro" id="IPR027179">
    <property type="entry name" value="CMC4"/>
</dbReference>
<comment type="pathway">
    <text evidence="1">Cofactor biosynthesis; FMN biosynthesis; FMN from riboflavin (ATP route): step 1/1.</text>
</comment>
<dbReference type="SMART" id="SM00904">
    <property type="entry name" value="Flavokinase"/>
    <property type="match status" value="1"/>
</dbReference>
<evidence type="ECO:0000256" key="7">
    <source>
        <dbReference type="ARBA" id="ARBA00022840"/>
    </source>
</evidence>
<name>A0A5J4Z734_PORPP</name>
<reference evidence="11" key="1">
    <citation type="journal article" date="2019" name="Nat. Commun.">
        <title>Expansion of phycobilisome linker gene families in mesophilic red algae.</title>
        <authorList>
            <person name="Lee J."/>
            <person name="Kim D."/>
            <person name="Bhattacharya D."/>
            <person name="Yoon H.S."/>
        </authorList>
    </citation>
    <scope>NUCLEOTIDE SEQUENCE [LARGE SCALE GENOMIC DNA]</scope>
    <source>
        <strain evidence="11">CCMP 1328</strain>
    </source>
</reference>
<keyword evidence="11" id="KW-1185">Reference proteome</keyword>
<dbReference type="GO" id="GO:0005524">
    <property type="term" value="F:ATP binding"/>
    <property type="evidence" value="ECO:0007669"/>
    <property type="project" value="UniProtKB-KW"/>
</dbReference>
<dbReference type="PANTHER" id="PTHR22749:SF6">
    <property type="entry name" value="RIBOFLAVIN KINASE"/>
    <property type="match status" value="1"/>
</dbReference>
<evidence type="ECO:0000256" key="6">
    <source>
        <dbReference type="ARBA" id="ARBA00022741"/>
    </source>
</evidence>
<dbReference type="SUPFAM" id="SSF82114">
    <property type="entry name" value="Riboflavin kinase-like"/>
    <property type="match status" value="1"/>
</dbReference>
<dbReference type="SUPFAM" id="SSF47072">
    <property type="entry name" value="Cysteine alpha-hairpin motif"/>
    <property type="match status" value="1"/>
</dbReference>
<dbReference type="Gene3D" id="2.40.30.30">
    <property type="entry name" value="Riboflavin kinase-like"/>
    <property type="match status" value="1"/>
</dbReference>
<dbReference type="GO" id="GO:0008531">
    <property type="term" value="F:riboflavin kinase activity"/>
    <property type="evidence" value="ECO:0007669"/>
    <property type="project" value="UniProtKB-EC"/>
</dbReference>
<dbReference type="OrthoDB" id="276388at2759"/>
<organism evidence="10 11">
    <name type="scientific">Porphyridium purpureum</name>
    <name type="common">Red alga</name>
    <name type="synonym">Porphyridium cruentum</name>
    <dbReference type="NCBI Taxonomy" id="35688"/>
    <lineage>
        <taxon>Eukaryota</taxon>
        <taxon>Rhodophyta</taxon>
        <taxon>Bangiophyceae</taxon>
        <taxon>Porphyridiales</taxon>
        <taxon>Porphyridiaceae</taxon>
        <taxon>Porphyridium</taxon>
    </lineage>
</organism>
<dbReference type="Pfam" id="PF08991">
    <property type="entry name" value="CMC4"/>
    <property type="match status" value="1"/>
</dbReference>
<keyword evidence="5" id="KW-0808">Transferase</keyword>
<dbReference type="InterPro" id="IPR009069">
    <property type="entry name" value="Cys_alpha_HP_mot_SF"/>
</dbReference>
<dbReference type="PANTHER" id="PTHR22749">
    <property type="entry name" value="RIBOFLAVIN KINASE/FMN ADENYLYLTRANSFERASE"/>
    <property type="match status" value="1"/>
</dbReference>
<dbReference type="PROSITE" id="PS51808">
    <property type="entry name" value="CHCH"/>
    <property type="match status" value="1"/>
</dbReference>
<evidence type="ECO:0000256" key="3">
    <source>
        <dbReference type="ARBA" id="ARBA00022630"/>
    </source>
</evidence>
<dbReference type="InterPro" id="IPR015865">
    <property type="entry name" value="Riboflavin_kinase_bac/euk"/>
</dbReference>
<proteinExistence type="predicted"/>
<keyword evidence="7" id="KW-0067">ATP-binding</keyword>
<evidence type="ECO:0000256" key="4">
    <source>
        <dbReference type="ARBA" id="ARBA00022643"/>
    </source>
</evidence>
<evidence type="ECO:0000256" key="1">
    <source>
        <dbReference type="ARBA" id="ARBA00005201"/>
    </source>
</evidence>
<evidence type="ECO:0000256" key="8">
    <source>
        <dbReference type="SAM" id="MobiDB-lite"/>
    </source>
</evidence>
<keyword evidence="3" id="KW-0285">Flavoprotein</keyword>
<dbReference type="GO" id="GO:0009398">
    <property type="term" value="P:FMN biosynthetic process"/>
    <property type="evidence" value="ECO:0007669"/>
    <property type="project" value="UniProtKB-UniPathway"/>
</dbReference>
<feature type="region of interest" description="Disordered" evidence="8">
    <location>
        <begin position="1"/>
        <end position="21"/>
    </location>
</feature>
<evidence type="ECO:0000256" key="2">
    <source>
        <dbReference type="ARBA" id="ARBA00012105"/>
    </source>
</evidence>
<dbReference type="InterPro" id="IPR023465">
    <property type="entry name" value="Riboflavin_kinase_dom_sf"/>
</dbReference>
<dbReference type="Pfam" id="PF01687">
    <property type="entry name" value="Flavokinase"/>
    <property type="match status" value="1"/>
</dbReference>
<dbReference type="InterPro" id="IPR023468">
    <property type="entry name" value="Riboflavin_kinase"/>
</dbReference>
<comment type="caution">
    <text evidence="10">The sequence shown here is derived from an EMBL/GenBank/DDBJ whole genome shotgun (WGS) entry which is preliminary data.</text>
</comment>
<dbReference type="EMBL" id="VRMN01000001">
    <property type="protein sequence ID" value="KAA8498970.1"/>
    <property type="molecule type" value="Genomic_DNA"/>
</dbReference>
<sequence length="236" mass="26127">MGWFGSKKTERNAGLGGDPDAQDEAEIRCHKRACAIQACLEKNNFDESKCKHAVDAWNLCVKTQRELLGLANPHLPKAVVLQAVVEKGFGRGAKKLGFPTANLARTDSPDLDVLSNGVYCGWAQVYPQAGAGAYEDGHSQPPPVYKAVVNVGVSPTFGDVRERLVEAHLMHAFEDDFYGGELRLCIIGWLRDEMKFPEFQDLVANISNDVDVAREFLEQDFAEVFCREPFFSRSAC</sequence>
<dbReference type="Gene3D" id="1.10.287.1130">
    <property type="entry name" value="CytochromE C oxidase copper chaperone"/>
    <property type="match status" value="1"/>
</dbReference>
<keyword evidence="4" id="KW-0288">FMN</keyword>